<feature type="region of interest" description="Disordered" evidence="1">
    <location>
        <begin position="21"/>
        <end position="73"/>
    </location>
</feature>
<accession>A0AAV4SSI4</accession>
<evidence type="ECO:0000313" key="3">
    <source>
        <dbReference type="Proteomes" id="UP001054837"/>
    </source>
</evidence>
<evidence type="ECO:0000256" key="1">
    <source>
        <dbReference type="SAM" id="MobiDB-lite"/>
    </source>
</evidence>
<evidence type="ECO:0000313" key="2">
    <source>
        <dbReference type="EMBL" id="GIY36397.1"/>
    </source>
</evidence>
<dbReference type="Proteomes" id="UP001054837">
    <property type="component" value="Unassembled WGS sequence"/>
</dbReference>
<name>A0AAV4SSI4_9ARAC</name>
<sequence length="73" mass="8108">MKTLTDGNAVGPLFLSVPEVLSSRSYERPAQRLAQTDDRRRNSNPDPTTKRTRPKQPAPIPAEQSGARLPPRD</sequence>
<comment type="caution">
    <text evidence="2">The sequence shown here is derived from an EMBL/GenBank/DDBJ whole genome shotgun (WGS) entry which is preliminary data.</text>
</comment>
<protein>
    <submittedName>
        <fullName evidence="2">Uncharacterized protein</fullName>
    </submittedName>
</protein>
<gene>
    <name evidence="2" type="ORF">CDAR_392771</name>
</gene>
<dbReference type="EMBL" id="BPLQ01008287">
    <property type="protein sequence ID" value="GIY36397.1"/>
    <property type="molecule type" value="Genomic_DNA"/>
</dbReference>
<feature type="compositionally biased region" description="Basic and acidic residues" evidence="1">
    <location>
        <begin position="25"/>
        <end position="43"/>
    </location>
</feature>
<dbReference type="AlphaFoldDB" id="A0AAV4SSI4"/>
<keyword evidence="3" id="KW-1185">Reference proteome</keyword>
<reference evidence="2 3" key="1">
    <citation type="submission" date="2021-06" db="EMBL/GenBank/DDBJ databases">
        <title>Caerostris darwini draft genome.</title>
        <authorList>
            <person name="Kono N."/>
            <person name="Arakawa K."/>
        </authorList>
    </citation>
    <scope>NUCLEOTIDE SEQUENCE [LARGE SCALE GENOMIC DNA]</scope>
</reference>
<proteinExistence type="predicted"/>
<organism evidence="2 3">
    <name type="scientific">Caerostris darwini</name>
    <dbReference type="NCBI Taxonomy" id="1538125"/>
    <lineage>
        <taxon>Eukaryota</taxon>
        <taxon>Metazoa</taxon>
        <taxon>Ecdysozoa</taxon>
        <taxon>Arthropoda</taxon>
        <taxon>Chelicerata</taxon>
        <taxon>Arachnida</taxon>
        <taxon>Araneae</taxon>
        <taxon>Araneomorphae</taxon>
        <taxon>Entelegynae</taxon>
        <taxon>Araneoidea</taxon>
        <taxon>Araneidae</taxon>
        <taxon>Caerostris</taxon>
    </lineage>
</organism>